<gene>
    <name evidence="1" type="ORF">NGB36_13925</name>
</gene>
<dbReference type="EMBL" id="JANFNG010000009">
    <property type="protein sequence ID" value="MCQ4081675.1"/>
    <property type="molecule type" value="Genomic_DNA"/>
</dbReference>
<proteinExistence type="predicted"/>
<dbReference type="PANTHER" id="PTHR47197">
    <property type="entry name" value="PROTEIN NIRF"/>
    <property type="match status" value="1"/>
</dbReference>
<protein>
    <recommendedName>
        <fullName evidence="3">YVTN beta-propeller repeat-containing protein</fullName>
    </recommendedName>
</protein>
<dbReference type="InterPro" id="IPR015943">
    <property type="entry name" value="WD40/YVTN_repeat-like_dom_sf"/>
</dbReference>
<dbReference type="PANTHER" id="PTHR47197:SF3">
    <property type="entry name" value="DIHYDRO-HEME D1 DEHYDROGENASE"/>
    <property type="match status" value="1"/>
</dbReference>
<name>A0ABT1PVI8_9ACTN</name>
<sequence>MRGTLIEPPALPGAQPISGNDRVYTADQDSNTVSVINPATNTVLGTIALGQPRLSPSKDVLGAMYDGQIDVHGLGFSRDGKWLDVIDVTTNAVHVIDTATNQVVRTMYLGRAPHEGFFSPDGTRLWVAVRGQDYISVIDWRAGREVDRIHTEDGPSKVFFSPDGKLAYVNHLRALVLDVIDVASRRIIRRVPIPAQAGGSSDEAVSPDGREIWLGMPTNGRTTAVLNARTYRVEAVLRTGPRTNHPNFVTVGGVDYAYQTVGGLNETLVYRRSPNGTRPVLVKTIHNHGHGSHGVWPSPDNTRVYVALQNSDAVDVIDTHTMSVIKTLRVGQSPMALVYVARNTPATSTNNLGRQGLDMPTQNLALRVLGSSGQGTALIRALPGIDEVTIGATGLPPNQHFTAYASDGTRTTALMTMMSNQFGNIDEGLSYSYFFANHYTSVILRPGTPSSGQAPGPAALQA</sequence>
<keyword evidence="2" id="KW-1185">Reference proteome</keyword>
<dbReference type="NCBIfam" id="TIGR02276">
    <property type="entry name" value="beta_rpt_yvtn"/>
    <property type="match status" value="2"/>
</dbReference>
<evidence type="ECO:0000313" key="2">
    <source>
        <dbReference type="Proteomes" id="UP001057702"/>
    </source>
</evidence>
<evidence type="ECO:0008006" key="3">
    <source>
        <dbReference type="Google" id="ProtNLM"/>
    </source>
</evidence>
<organism evidence="1 2">
    <name type="scientific">Streptomyces humicola</name>
    <dbReference type="NCBI Taxonomy" id="2953240"/>
    <lineage>
        <taxon>Bacteria</taxon>
        <taxon>Bacillati</taxon>
        <taxon>Actinomycetota</taxon>
        <taxon>Actinomycetes</taxon>
        <taxon>Kitasatosporales</taxon>
        <taxon>Streptomycetaceae</taxon>
        <taxon>Streptomyces</taxon>
    </lineage>
</organism>
<dbReference type="Gene3D" id="2.130.10.10">
    <property type="entry name" value="YVTN repeat-like/Quinoprotein amine dehydrogenase"/>
    <property type="match status" value="3"/>
</dbReference>
<dbReference type="SUPFAM" id="SSF51004">
    <property type="entry name" value="C-terminal (heme d1) domain of cytochrome cd1-nitrite reductase"/>
    <property type="match status" value="1"/>
</dbReference>
<dbReference type="InterPro" id="IPR011964">
    <property type="entry name" value="YVTN_b-propeller_repeat"/>
</dbReference>
<dbReference type="InterPro" id="IPR011048">
    <property type="entry name" value="Haem_d1_sf"/>
</dbReference>
<dbReference type="RefSeq" id="WP_255920583.1">
    <property type="nucleotide sequence ID" value="NZ_JANFNG010000009.1"/>
</dbReference>
<reference evidence="1" key="1">
    <citation type="submission" date="2022-06" db="EMBL/GenBank/DDBJ databases">
        <title>Draft genome sequence of Streptomyces sp. RB6PN25 isolated from peat swamp forest in Thailand.</title>
        <authorList>
            <person name="Duangmal K."/>
            <person name="Klaysubun C."/>
        </authorList>
    </citation>
    <scope>NUCLEOTIDE SEQUENCE</scope>
    <source>
        <strain evidence="1">RB6PN25</strain>
    </source>
</reference>
<dbReference type="InterPro" id="IPR051200">
    <property type="entry name" value="Host-pathogen_enzymatic-act"/>
</dbReference>
<comment type="caution">
    <text evidence="1">The sequence shown here is derived from an EMBL/GenBank/DDBJ whole genome shotgun (WGS) entry which is preliminary data.</text>
</comment>
<accession>A0ABT1PVI8</accession>
<dbReference type="Proteomes" id="UP001057702">
    <property type="component" value="Unassembled WGS sequence"/>
</dbReference>
<evidence type="ECO:0000313" key="1">
    <source>
        <dbReference type="EMBL" id="MCQ4081675.1"/>
    </source>
</evidence>